<dbReference type="GO" id="GO:0008270">
    <property type="term" value="F:zinc ion binding"/>
    <property type="evidence" value="ECO:0007669"/>
    <property type="project" value="UniProtKB-KW"/>
</dbReference>
<evidence type="ECO:0000256" key="2">
    <source>
        <dbReference type="SAM" id="MobiDB-lite"/>
    </source>
</evidence>
<reference evidence="5" key="1">
    <citation type="submission" date="2011-02" db="EMBL/GenBank/DDBJ databases">
        <title>The Genome Sequence of Capsaspora owczarzaki ATCC 30864.</title>
        <authorList>
            <person name="Russ C."/>
            <person name="Cuomo C."/>
            <person name="Burger G."/>
            <person name="Gray M.W."/>
            <person name="Holland P.W.H."/>
            <person name="King N."/>
            <person name="Lang F.B.F."/>
            <person name="Roger A.J."/>
            <person name="Ruiz-Trillo I."/>
            <person name="Young S.K."/>
            <person name="Zeng Q."/>
            <person name="Gargeya S."/>
            <person name="Alvarado L."/>
            <person name="Berlin A."/>
            <person name="Chapman S.B."/>
            <person name="Chen Z."/>
            <person name="Freedman E."/>
            <person name="Gellesch M."/>
            <person name="Goldberg J."/>
            <person name="Griggs A."/>
            <person name="Gujja S."/>
            <person name="Heilman E."/>
            <person name="Heiman D."/>
            <person name="Howarth C."/>
            <person name="Mehta T."/>
            <person name="Neiman D."/>
            <person name="Pearson M."/>
            <person name="Roberts A."/>
            <person name="Saif S."/>
            <person name="Shea T."/>
            <person name="Shenoy N."/>
            <person name="Sisk P."/>
            <person name="Stolte C."/>
            <person name="Sykes S."/>
            <person name="White J."/>
            <person name="Yandava C."/>
            <person name="Haas B."/>
            <person name="Nusbaum C."/>
            <person name="Birren B."/>
        </authorList>
    </citation>
    <scope>NUCLEOTIDE SEQUENCE</scope>
    <source>
        <strain evidence="5">ATCC 30864</strain>
    </source>
</reference>
<feature type="compositionally biased region" description="Low complexity" evidence="2">
    <location>
        <begin position="1310"/>
        <end position="1346"/>
    </location>
</feature>
<feature type="compositionally biased region" description="Basic and acidic residues" evidence="2">
    <location>
        <begin position="474"/>
        <end position="485"/>
    </location>
</feature>
<feature type="region of interest" description="Disordered" evidence="2">
    <location>
        <begin position="1252"/>
        <end position="1354"/>
    </location>
</feature>
<accession>A0A0D2WG62</accession>
<protein>
    <recommendedName>
        <fullName evidence="3">SWIM-type domain-containing protein</fullName>
    </recommendedName>
</protein>
<feature type="compositionally biased region" description="Basic and acidic residues" evidence="2">
    <location>
        <begin position="1298"/>
        <end position="1309"/>
    </location>
</feature>
<feature type="region of interest" description="Disordered" evidence="2">
    <location>
        <begin position="768"/>
        <end position="787"/>
    </location>
</feature>
<feature type="compositionally biased region" description="Low complexity" evidence="2">
    <location>
        <begin position="41"/>
        <end position="61"/>
    </location>
</feature>
<evidence type="ECO:0000313" key="5">
    <source>
        <dbReference type="Proteomes" id="UP000008743"/>
    </source>
</evidence>
<dbReference type="OrthoDB" id="6143546at2759"/>
<proteinExistence type="predicted"/>
<dbReference type="SUPFAM" id="SSF52540">
    <property type="entry name" value="P-loop containing nucleoside triphosphate hydrolases"/>
    <property type="match status" value="1"/>
</dbReference>
<dbReference type="Proteomes" id="UP000008743">
    <property type="component" value="Unassembled WGS sequence"/>
</dbReference>
<feature type="compositionally biased region" description="Low complexity" evidence="2">
    <location>
        <begin position="98"/>
        <end position="113"/>
    </location>
</feature>
<feature type="region of interest" description="Disordered" evidence="2">
    <location>
        <begin position="1"/>
        <end position="61"/>
    </location>
</feature>
<keyword evidence="5" id="KW-1185">Reference proteome</keyword>
<keyword evidence="1" id="KW-0863">Zinc-finger</keyword>
<organism evidence="4 5">
    <name type="scientific">Capsaspora owczarzaki (strain ATCC 30864)</name>
    <dbReference type="NCBI Taxonomy" id="595528"/>
    <lineage>
        <taxon>Eukaryota</taxon>
        <taxon>Filasterea</taxon>
        <taxon>Capsaspora</taxon>
    </lineage>
</organism>
<dbReference type="InParanoid" id="A0A0D2WG62"/>
<feature type="compositionally biased region" description="Polar residues" evidence="2">
    <location>
        <begin position="1252"/>
        <end position="1268"/>
    </location>
</feature>
<feature type="compositionally biased region" description="Polar residues" evidence="2">
    <location>
        <begin position="1143"/>
        <end position="1184"/>
    </location>
</feature>
<name>A0A0D2WG62_CAPO3</name>
<evidence type="ECO:0000259" key="3">
    <source>
        <dbReference type="PROSITE" id="PS50966"/>
    </source>
</evidence>
<dbReference type="EMBL" id="KE346360">
    <property type="protein sequence ID" value="KJE88340.1"/>
    <property type="molecule type" value="Genomic_DNA"/>
</dbReference>
<feature type="region of interest" description="Disordered" evidence="2">
    <location>
        <begin position="84"/>
        <end position="113"/>
    </location>
</feature>
<feature type="region of interest" description="Disordered" evidence="2">
    <location>
        <begin position="1127"/>
        <end position="1187"/>
    </location>
</feature>
<feature type="domain" description="SWIM-type" evidence="3">
    <location>
        <begin position="973"/>
        <end position="1019"/>
    </location>
</feature>
<dbReference type="InterPro" id="IPR007527">
    <property type="entry name" value="Znf_SWIM"/>
</dbReference>
<evidence type="ECO:0000313" key="4">
    <source>
        <dbReference type="EMBL" id="KJE88340.1"/>
    </source>
</evidence>
<feature type="region of interest" description="Disordered" evidence="2">
    <location>
        <begin position="471"/>
        <end position="492"/>
    </location>
</feature>
<dbReference type="InterPro" id="IPR027417">
    <property type="entry name" value="P-loop_NTPase"/>
</dbReference>
<gene>
    <name evidence="4" type="ORF">CAOG_000004</name>
</gene>
<dbReference type="PROSITE" id="PS50966">
    <property type="entry name" value="ZF_SWIM"/>
    <property type="match status" value="1"/>
</dbReference>
<sequence>MSTFSASCDAVDAKSHPPDESAGLSGPSSERVGGRSSAAQPPFVARPASSSRRVESSSTPLAGGAAVAALSALSQQQPPALQSQRSVLVVGASQPSEAANQPNPQSQSQSHSQSAAAAAAAAAVPLQTLVFLCGPPCSGKSFYMLNSPELISHVRLSRRDHFRCNPRAGLRTFAIAMRQLLVAGHNVLIDDDNGSLETRQELIEQARTAVPTIEVHCIVFRPRGAQLQCRWAREWARAELTLYTPAEIIKAHQLHLLQAGLQPVTPAASSGSYSSGRARAGRAPIVYPLITPAPQRAMPEKEFLAELHRWRNICFQHNAAVDAGPSTSGSLPAGRAPLTRRQTTASFVPTAEAYTRPVADRNQTPASINVVHELVVPLTCNTELGPFDIPCLVIEFERARIFSATKRRWELKPELVQALQGWSAAQERNRTCGRIVFTASYQDRPPTLPNRARPDDPATVTEMDMTALLPDELGDAKPRASKSNDGDDPDVQIMPQTAEESLATMHVMAAIVSALQPLTKSRANSASSALSVPVYLLLVTSENAGSTFFPTLGSAGGNPSGSAALLQTTASPTGHIAWLQRRHRFNLMDAASLYVCSNAGLAAAARDACVRRVDMDVILAEPERITAVRSLPTQLDFLETCDFGAVVSPASLQRQLAMLELRDAGDVPRWPEVSTADEQDEVPLAEAYLPTQPGRPRHRARAVELKLEGQDALAPHATVMCDLGTEGFVHCMLPFSAARVEQFRADLRQRHLPLRAKRLQLREAAVSSGSFASSSQPNHALSRSSSIAPSASQLFPAGAEGQTISYEGDSLKHHVPQERGEPPLQQQLVSTAAGTQLPEAVPSSLPDVTDRVEFLQQTSAASWQRQPSRPQLTASQIRLQQQSQPSKFGLKRNTSVSAAAIDVSHLTGPAFDPPLDLEEIESYAFPKVFSNGSRMHETDMLDSSHFPRPRIRNTPSGHVEIFDECRGEQEQHYHVAVQLNRSGISASQCQCAFKLKLADSPSERMTGCKHIVALLLRYLYAHEDFEFCRHGDGAAGTDLAPAPAQLPSGATPPATASPALNASNAFAVSAAASAAASAVASAAASSTAAGISAPPLATRVFSIAASSSSIQVDHEVTLGVRAVSPSLSSQRPVMPQPPLQPVAATSLQPPQASQQPVVTPHSFLQQQTAVSVPGSQPQPSRANSATRRATRLLTPQSLLQTCQLLLKQCDLMHEAVEDITAMSILEKAGAASAPTPRAKPPAKTIESYMVTSASKAPNRASPSLQSEPATRVEDTAVAPRPRRRPAEVATTKVPSKRQRMEQPEQDQAREAAQQDIPQAAVAAAPATATALPKPHAASQQQQQHPSVPTVPAPASIAAPKLHAYLADLF</sequence>
<evidence type="ECO:0000256" key="1">
    <source>
        <dbReference type="PROSITE-ProRule" id="PRU00325"/>
    </source>
</evidence>
<keyword evidence="1" id="KW-0862">Zinc</keyword>
<dbReference type="Gene3D" id="3.40.50.300">
    <property type="entry name" value="P-loop containing nucleotide triphosphate hydrolases"/>
    <property type="match status" value="1"/>
</dbReference>
<keyword evidence="1" id="KW-0479">Metal-binding</keyword>